<name>A0ABQ1QM02_9RHOB</name>
<protein>
    <recommendedName>
        <fullName evidence="1">DUF6869 domain-containing protein</fullName>
    </recommendedName>
</protein>
<proteinExistence type="predicted"/>
<evidence type="ECO:0000313" key="3">
    <source>
        <dbReference type="Proteomes" id="UP000617355"/>
    </source>
</evidence>
<comment type="caution">
    <text evidence="2">The sequence shown here is derived from an EMBL/GenBank/DDBJ whole genome shotgun (WGS) entry which is preliminary data.</text>
</comment>
<gene>
    <name evidence="2" type="ORF">GCM10011358_18350</name>
</gene>
<dbReference type="InterPro" id="IPR049221">
    <property type="entry name" value="DUF6869"/>
</dbReference>
<dbReference type="Pfam" id="PF21746">
    <property type="entry name" value="DUF6869"/>
    <property type="match status" value="1"/>
</dbReference>
<reference evidence="3" key="1">
    <citation type="journal article" date="2019" name="Int. J. Syst. Evol. Microbiol.">
        <title>The Global Catalogue of Microorganisms (GCM) 10K type strain sequencing project: providing services to taxonomists for standard genome sequencing and annotation.</title>
        <authorList>
            <consortium name="The Broad Institute Genomics Platform"/>
            <consortium name="The Broad Institute Genome Sequencing Center for Infectious Disease"/>
            <person name="Wu L."/>
            <person name="Ma J."/>
        </authorList>
    </citation>
    <scope>NUCLEOTIDE SEQUENCE [LARGE SCALE GENOMIC DNA]</scope>
    <source>
        <strain evidence="3">CGMCC 1.12922</strain>
    </source>
</reference>
<feature type="domain" description="DUF6869" evidence="1">
    <location>
        <begin position="47"/>
        <end position="149"/>
    </location>
</feature>
<sequence length="167" mass="16846">MTTAIPRKIVAEALGVDEASLPPGDLPLDRLAARFLAYLRAGDGESPAPATHPDAWTVALFDALVRDHPGPALAAIRAALAACASPEDVAMVAAGPLEDAIGAQGSALIDEIEHLAATAPRFAYALTGVWPGEPGAAPLLWARIEAARAGVPGLDDGAPLPPADGLG</sequence>
<dbReference type="EMBL" id="BMGI01000002">
    <property type="protein sequence ID" value="GGD34623.1"/>
    <property type="molecule type" value="Genomic_DNA"/>
</dbReference>
<accession>A0ABQ1QM02</accession>
<evidence type="ECO:0000259" key="1">
    <source>
        <dbReference type="Pfam" id="PF21746"/>
    </source>
</evidence>
<evidence type="ECO:0000313" key="2">
    <source>
        <dbReference type="EMBL" id="GGD34623.1"/>
    </source>
</evidence>
<dbReference type="Proteomes" id="UP000617355">
    <property type="component" value="Unassembled WGS sequence"/>
</dbReference>
<keyword evidence="3" id="KW-1185">Reference proteome</keyword>
<organism evidence="2 3">
    <name type="scientific">Sinisalibacter lacisalsi</name>
    <dbReference type="NCBI Taxonomy" id="1526570"/>
    <lineage>
        <taxon>Bacteria</taxon>
        <taxon>Pseudomonadati</taxon>
        <taxon>Pseudomonadota</taxon>
        <taxon>Alphaproteobacteria</taxon>
        <taxon>Rhodobacterales</taxon>
        <taxon>Roseobacteraceae</taxon>
        <taxon>Sinisalibacter</taxon>
    </lineage>
</organism>
<dbReference type="RefSeq" id="WP_188527329.1">
    <property type="nucleotide sequence ID" value="NZ_BMGI01000002.1"/>
</dbReference>